<dbReference type="PANTHER" id="PTHR43685">
    <property type="entry name" value="GLYCOSYLTRANSFERASE"/>
    <property type="match status" value="1"/>
</dbReference>
<sequence length="239" mass="27020">MLLSVIMPVYNGAAYIKEAIESILAQQDITIALEIIVVDDGSTDSTADIIHALNSPVVRYIHQSNSGPSKARNTGILQAQGKLIAFLDADDCWPADKLKRQLSFLRENQNVDVVGGLIDYFYMPGSEYRKEQIKIDSPVFNVQLGGLIVRKNVFDRVGYFNEQLRFSEDQDWVLRVKESNVKMTILNDIVLFYRIHPGNITIHKTLKDLGVLRALKLSLDRRRQMSTDPLKPGNDESKD</sequence>
<organism evidence="2 3">
    <name type="scientific">Ohtaekwangia kribbensis</name>
    <dbReference type="NCBI Taxonomy" id="688913"/>
    <lineage>
        <taxon>Bacteria</taxon>
        <taxon>Pseudomonadati</taxon>
        <taxon>Bacteroidota</taxon>
        <taxon>Cytophagia</taxon>
        <taxon>Cytophagales</taxon>
        <taxon>Fulvivirgaceae</taxon>
        <taxon>Ohtaekwangia</taxon>
    </lineage>
</organism>
<name>A0ABW3K640_9BACT</name>
<dbReference type="RefSeq" id="WP_377581633.1">
    <property type="nucleotide sequence ID" value="NZ_JBHTKA010000007.1"/>
</dbReference>
<comment type="caution">
    <text evidence="2">The sequence shown here is derived from an EMBL/GenBank/DDBJ whole genome shotgun (WGS) entry which is preliminary data.</text>
</comment>
<evidence type="ECO:0000259" key="1">
    <source>
        <dbReference type="Pfam" id="PF00535"/>
    </source>
</evidence>
<dbReference type="SUPFAM" id="SSF53448">
    <property type="entry name" value="Nucleotide-diphospho-sugar transferases"/>
    <property type="match status" value="1"/>
</dbReference>
<dbReference type="Pfam" id="PF00535">
    <property type="entry name" value="Glycos_transf_2"/>
    <property type="match status" value="1"/>
</dbReference>
<dbReference type="InterPro" id="IPR029044">
    <property type="entry name" value="Nucleotide-diphossugar_trans"/>
</dbReference>
<feature type="domain" description="Glycosyltransferase 2-like" evidence="1">
    <location>
        <begin position="4"/>
        <end position="157"/>
    </location>
</feature>
<evidence type="ECO:0000313" key="2">
    <source>
        <dbReference type="EMBL" id="MFD1001594.1"/>
    </source>
</evidence>
<dbReference type="Gene3D" id="3.90.550.10">
    <property type="entry name" value="Spore Coat Polysaccharide Biosynthesis Protein SpsA, Chain A"/>
    <property type="match status" value="1"/>
</dbReference>
<proteinExistence type="predicted"/>
<dbReference type="PANTHER" id="PTHR43685:SF2">
    <property type="entry name" value="GLYCOSYLTRANSFERASE 2-LIKE DOMAIN-CONTAINING PROTEIN"/>
    <property type="match status" value="1"/>
</dbReference>
<dbReference type="Proteomes" id="UP001597112">
    <property type="component" value="Unassembled WGS sequence"/>
</dbReference>
<gene>
    <name evidence="2" type="ORF">ACFQ21_19850</name>
</gene>
<keyword evidence="3" id="KW-1185">Reference proteome</keyword>
<dbReference type="InterPro" id="IPR001173">
    <property type="entry name" value="Glyco_trans_2-like"/>
</dbReference>
<evidence type="ECO:0000313" key="3">
    <source>
        <dbReference type="Proteomes" id="UP001597112"/>
    </source>
</evidence>
<protein>
    <submittedName>
        <fullName evidence="2">Glycosyltransferase family 2 protein</fullName>
    </submittedName>
</protein>
<accession>A0ABW3K640</accession>
<dbReference type="EMBL" id="JBHTKA010000007">
    <property type="protein sequence ID" value="MFD1001594.1"/>
    <property type="molecule type" value="Genomic_DNA"/>
</dbReference>
<reference evidence="3" key="1">
    <citation type="journal article" date="2019" name="Int. J. Syst. Evol. Microbiol.">
        <title>The Global Catalogue of Microorganisms (GCM) 10K type strain sequencing project: providing services to taxonomists for standard genome sequencing and annotation.</title>
        <authorList>
            <consortium name="The Broad Institute Genomics Platform"/>
            <consortium name="The Broad Institute Genome Sequencing Center for Infectious Disease"/>
            <person name="Wu L."/>
            <person name="Ma J."/>
        </authorList>
    </citation>
    <scope>NUCLEOTIDE SEQUENCE [LARGE SCALE GENOMIC DNA]</scope>
    <source>
        <strain evidence="3">CCUG 58938</strain>
    </source>
</reference>
<dbReference type="InterPro" id="IPR050834">
    <property type="entry name" value="Glycosyltransf_2"/>
</dbReference>